<dbReference type="CDD" id="cd03137">
    <property type="entry name" value="GATase1_AraC_1"/>
    <property type="match status" value="1"/>
</dbReference>
<protein>
    <submittedName>
        <fullName evidence="6">DJ-1/PfpI family protein</fullName>
    </submittedName>
</protein>
<sequence>MVTSNRQAGADSRPRTHVVVMVLYDGVQALDVTGPLDVLAAANDHGGRYRVVALSPGGKEVRTTSGLRLAADGRLEEWPGRLGTLMVPGSPDWHVPVEDHGLIGELTRLARSAGRVASLCAGAFPLAAAGLLDGCRVATHWRQADQLAARFPSVHVDRDALFIRDGRIITSAGVTAGIDLTLSLVEEDLGPEVARAAAKDLVVFMARPGGQSQFSVRLRARYCRSAGVRAVLDAVTAAPQADHKLPALAARAGVSVRHLTRLIRQETGTTAARFVEQIRLEAAQSMLESGTDPLDMVARRSGLGSAETLRRAFQRELGITPGAYRARFRSTQPECPMTSSHPTDPGCRPAAGTPLAGDLETPAAPGAKSATGF</sequence>
<evidence type="ECO:0000313" key="7">
    <source>
        <dbReference type="Proteomes" id="UP001501759"/>
    </source>
</evidence>
<dbReference type="Pfam" id="PF12833">
    <property type="entry name" value="HTH_18"/>
    <property type="match status" value="1"/>
</dbReference>
<keyword evidence="3" id="KW-0804">Transcription</keyword>
<dbReference type="InterPro" id="IPR052158">
    <property type="entry name" value="INH-QAR"/>
</dbReference>
<dbReference type="SUPFAM" id="SSF46689">
    <property type="entry name" value="Homeodomain-like"/>
    <property type="match status" value="1"/>
</dbReference>
<dbReference type="PROSITE" id="PS00041">
    <property type="entry name" value="HTH_ARAC_FAMILY_1"/>
    <property type="match status" value="1"/>
</dbReference>
<dbReference type="PANTHER" id="PTHR43130:SF3">
    <property type="entry name" value="HTH-TYPE TRANSCRIPTIONAL REGULATOR RV1931C"/>
    <property type="match status" value="1"/>
</dbReference>
<feature type="region of interest" description="Disordered" evidence="4">
    <location>
        <begin position="331"/>
        <end position="373"/>
    </location>
</feature>
<evidence type="ECO:0000256" key="1">
    <source>
        <dbReference type="ARBA" id="ARBA00023015"/>
    </source>
</evidence>
<dbReference type="EMBL" id="BAABKB010000033">
    <property type="protein sequence ID" value="GAA5030618.1"/>
    <property type="molecule type" value="Genomic_DNA"/>
</dbReference>
<keyword evidence="1" id="KW-0805">Transcription regulation</keyword>
<dbReference type="Gene3D" id="3.40.50.880">
    <property type="match status" value="1"/>
</dbReference>
<feature type="domain" description="HTH araC/xylS-type" evidence="5">
    <location>
        <begin position="229"/>
        <end position="327"/>
    </location>
</feature>
<dbReference type="PROSITE" id="PS01124">
    <property type="entry name" value="HTH_ARAC_FAMILY_2"/>
    <property type="match status" value="1"/>
</dbReference>
<evidence type="ECO:0000259" key="5">
    <source>
        <dbReference type="PROSITE" id="PS01124"/>
    </source>
</evidence>
<dbReference type="Gene3D" id="1.10.10.60">
    <property type="entry name" value="Homeodomain-like"/>
    <property type="match status" value="1"/>
</dbReference>
<dbReference type="SMART" id="SM00342">
    <property type="entry name" value="HTH_ARAC"/>
    <property type="match status" value="1"/>
</dbReference>
<evidence type="ECO:0000256" key="4">
    <source>
        <dbReference type="SAM" id="MobiDB-lite"/>
    </source>
</evidence>
<keyword evidence="7" id="KW-1185">Reference proteome</keyword>
<accession>A0ABP9JI41</accession>
<comment type="caution">
    <text evidence="6">The sequence shown here is derived from an EMBL/GenBank/DDBJ whole genome shotgun (WGS) entry which is preliminary data.</text>
</comment>
<proteinExistence type="predicted"/>
<dbReference type="PANTHER" id="PTHR43130">
    <property type="entry name" value="ARAC-FAMILY TRANSCRIPTIONAL REGULATOR"/>
    <property type="match status" value="1"/>
</dbReference>
<dbReference type="InterPro" id="IPR002818">
    <property type="entry name" value="DJ-1/PfpI"/>
</dbReference>
<organism evidence="6 7">
    <name type="scientific">Streptomyces siamensis</name>
    <dbReference type="NCBI Taxonomy" id="1274986"/>
    <lineage>
        <taxon>Bacteria</taxon>
        <taxon>Bacillati</taxon>
        <taxon>Actinomycetota</taxon>
        <taxon>Actinomycetes</taxon>
        <taxon>Kitasatosporales</taxon>
        <taxon>Streptomycetaceae</taxon>
        <taxon>Streptomyces</taxon>
    </lineage>
</organism>
<dbReference type="InterPro" id="IPR018062">
    <property type="entry name" value="HTH_AraC-typ_CS"/>
</dbReference>
<name>A0ABP9JI41_9ACTN</name>
<keyword evidence="2" id="KW-0238">DNA-binding</keyword>
<evidence type="ECO:0000313" key="6">
    <source>
        <dbReference type="EMBL" id="GAA5030618.1"/>
    </source>
</evidence>
<dbReference type="Proteomes" id="UP001501759">
    <property type="component" value="Unassembled WGS sequence"/>
</dbReference>
<reference evidence="7" key="1">
    <citation type="journal article" date="2019" name="Int. J. Syst. Evol. Microbiol.">
        <title>The Global Catalogue of Microorganisms (GCM) 10K type strain sequencing project: providing services to taxonomists for standard genome sequencing and annotation.</title>
        <authorList>
            <consortium name="The Broad Institute Genomics Platform"/>
            <consortium name="The Broad Institute Genome Sequencing Center for Infectious Disease"/>
            <person name="Wu L."/>
            <person name="Ma J."/>
        </authorList>
    </citation>
    <scope>NUCLEOTIDE SEQUENCE [LARGE SCALE GENOMIC DNA]</scope>
    <source>
        <strain evidence="7">JCM 18409</strain>
    </source>
</reference>
<dbReference type="InterPro" id="IPR009057">
    <property type="entry name" value="Homeodomain-like_sf"/>
</dbReference>
<dbReference type="SUPFAM" id="SSF52317">
    <property type="entry name" value="Class I glutamine amidotransferase-like"/>
    <property type="match status" value="1"/>
</dbReference>
<feature type="compositionally biased region" description="Polar residues" evidence="4">
    <location>
        <begin position="331"/>
        <end position="342"/>
    </location>
</feature>
<dbReference type="InterPro" id="IPR029062">
    <property type="entry name" value="Class_I_gatase-like"/>
</dbReference>
<dbReference type="Pfam" id="PF01965">
    <property type="entry name" value="DJ-1_PfpI"/>
    <property type="match status" value="1"/>
</dbReference>
<evidence type="ECO:0000256" key="3">
    <source>
        <dbReference type="ARBA" id="ARBA00023163"/>
    </source>
</evidence>
<dbReference type="RefSeq" id="WP_345656926.1">
    <property type="nucleotide sequence ID" value="NZ_BAABKB010000033.1"/>
</dbReference>
<evidence type="ECO:0000256" key="2">
    <source>
        <dbReference type="ARBA" id="ARBA00023125"/>
    </source>
</evidence>
<dbReference type="InterPro" id="IPR018060">
    <property type="entry name" value="HTH_AraC"/>
</dbReference>
<gene>
    <name evidence="6" type="ORF">GCM10023335_71240</name>
</gene>